<feature type="transmembrane region" description="Helical" evidence="8">
    <location>
        <begin position="269"/>
        <end position="291"/>
    </location>
</feature>
<keyword evidence="7 8" id="KW-0472">Membrane</keyword>
<feature type="transmembrane region" description="Helical" evidence="8">
    <location>
        <begin position="169"/>
        <end position="195"/>
    </location>
</feature>
<organism evidence="9 10">
    <name type="scientific">candidate division WWE3 bacterium CG22_combo_CG10-13_8_21_14_all_39_12</name>
    <dbReference type="NCBI Taxonomy" id="1975094"/>
    <lineage>
        <taxon>Bacteria</taxon>
        <taxon>Katanobacteria</taxon>
    </lineage>
</organism>
<feature type="transmembrane region" description="Helical" evidence="8">
    <location>
        <begin position="12"/>
        <end position="32"/>
    </location>
</feature>
<gene>
    <name evidence="9" type="ORF">COX05_04575</name>
</gene>
<accession>A0A2H0BEU6</accession>
<dbReference type="GO" id="GO:0005886">
    <property type="term" value="C:plasma membrane"/>
    <property type="evidence" value="ECO:0007669"/>
    <property type="project" value="UniProtKB-SubCell"/>
</dbReference>
<protein>
    <recommendedName>
        <fullName evidence="11">Glycosyltransferase RgtA/B/C/D-like domain-containing protein</fullName>
    </recommendedName>
</protein>
<evidence type="ECO:0000256" key="7">
    <source>
        <dbReference type="ARBA" id="ARBA00023136"/>
    </source>
</evidence>
<dbReference type="Proteomes" id="UP000228495">
    <property type="component" value="Unassembled WGS sequence"/>
</dbReference>
<dbReference type="GO" id="GO:0009103">
    <property type="term" value="P:lipopolysaccharide biosynthetic process"/>
    <property type="evidence" value="ECO:0007669"/>
    <property type="project" value="UniProtKB-ARBA"/>
</dbReference>
<keyword evidence="5 8" id="KW-0812">Transmembrane</keyword>
<keyword evidence="6 8" id="KW-1133">Transmembrane helix</keyword>
<evidence type="ECO:0008006" key="11">
    <source>
        <dbReference type="Google" id="ProtNLM"/>
    </source>
</evidence>
<proteinExistence type="predicted"/>
<keyword evidence="3" id="KW-0328">Glycosyltransferase</keyword>
<evidence type="ECO:0000256" key="2">
    <source>
        <dbReference type="ARBA" id="ARBA00022475"/>
    </source>
</evidence>
<keyword evidence="2" id="KW-1003">Cell membrane</keyword>
<evidence type="ECO:0000256" key="8">
    <source>
        <dbReference type="SAM" id="Phobius"/>
    </source>
</evidence>
<sequence>MGKLRHVVPSFEVLVNIMAVGSGVFLFLLLLINGPGVSPDSVDYIATARNLIAGNGFTTYDASPFVSFMPLYPTLLALLMFLGLSVSQSASLIAALSYGGMVYVSGRIFNSCIRNVPLKFFMFAVLIWGISIPRIAVNVWTEMPFLFFTVCFLWMSIRYMGKTTTSLRYVAVTAGFGLLTRSVGLFFIPSIVMVYFLRWKRAWRKNIFSLFESLIITCFVPVLWVLGNFIRADTLLGERGVSTYSIQEVGNTIFYVMGSWFIPTVLPDLLLTLVGAGIVVVCVIISTLTFFPHKTRINFPPFVVISAFTAILFLAVMSYSSSTVALDLLGDRHVSPIYPLVVFLFAGLIDSMSLHRLWFFSRRFIRGVIVLGCIIWLIYPIRNAIRIYQSLVRDSYAYNAHIWYDSELIDYAHTLDDSPDTFIVSNMPDAIFFHTGLTVHLVPRKTYYNSPSVPDNEFAAIDTALESGQKVLLIWFEDKNSRDYVYTPEELPNKYKVKTTFNGLEGFAAELKTR</sequence>
<feature type="transmembrane region" description="Helical" evidence="8">
    <location>
        <begin position="116"/>
        <end position="133"/>
    </location>
</feature>
<dbReference type="InterPro" id="IPR050297">
    <property type="entry name" value="LipidA_mod_glycosyltrf_83"/>
</dbReference>
<evidence type="ECO:0000313" key="10">
    <source>
        <dbReference type="Proteomes" id="UP000228495"/>
    </source>
</evidence>
<name>A0A2H0BEU6_UNCKA</name>
<evidence type="ECO:0000256" key="1">
    <source>
        <dbReference type="ARBA" id="ARBA00004651"/>
    </source>
</evidence>
<evidence type="ECO:0000256" key="4">
    <source>
        <dbReference type="ARBA" id="ARBA00022679"/>
    </source>
</evidence>
<feature type="transmembrane region" description="Helical" evidence="8">
    <location>
        <begin position="207"/>
        <end position="229"/>
    </location>
</feature>
<comment type="subcellular location">
    <subcellularLocation>
        <location evidence="1">Cell membrane</location>
        <topology evidence="1">Multi-pass membrane protein</topology>
    </subcellularLocation>
</comment>
<feature type="transmembrane region" description="Helical" evidence="8">
    <location>
        <begin position="337"/>
        <end position="357"/>
    </location>
</feature>
<evidence type="ECO:0000256" key="6">
    <source>
        <dbReference type="ARBA" id="ARBA00022989"/>
    </source>
</evidence>
<feature type="transmembrane region" description="Helical" evidence="8">
    <location>
        <begin position="241"/>
        <end position="263"/>
    </location>
</feature>
<dbReference type="PANTHER" id="PTHR33908">
    <property type="entry name" value="MANNOSYLTRANSFERASE YKCB-RELATED"/>
    <property type="match status" value="1"/>
</dbReference>
<dbReference type="GO" id="GO:0016763">
    <property type="term" value="F:pentosyltransferase activity"/>
    <property type="evidence" value="ECO:0007669"/>
    <property type="project" value="TreeGrafter"/>
</dbReference>
<reference evidence="9 10" key="1">
    <citation type="submission" date="2017-09" db="EMBL/GenBank/DDBJ databases">
        <title>Depth-based differentiation of microbial function through sediment-hosted aquifers and enrichment of novel symbionts in the deep terrestrial subsurface.</title>
        <authorList>
            <person name="Probst A.J."/>
            <person name="Ladd B."/>
            <person name="Jarett J.K."/>
            <person name="Geller-Mcgrath D.E."/>
            <person name="Sieber C.M."/>
            <person name="Emerson J.B."/>
            <person name="Anantharaman K."/>
            <person name="Thomas B.C."/>
            <person name="Malmstrom R."/>
            <person name="Stieglmeier M."/>
            <person name="Klingl A."/>
            <person name="Woyke T."/>
            <person name="Ryan C.M."/>
            <person name="Banfield J.F."/>
        </authorList>
    </citation>
    <scope>NUCLEOTIDE SEQUENCE [LARGE SCALE GENOMIC DNA]</scope>
    <source>
        <strain evidence="9">CG22_combo_CG10-13_8_21_14_all_39_12</strain>
    </source>
</reference>
<dbReference type="EMBL" id="PCSU01000078">
    <property type="protein sequence ID" value="PIP56151.1"/>
    <property type="molecule type" value="Genomic_DNA"/>
</dbReference>
<feature type="transmembrane region" description="Helical" evidence="8">
    <location>
        <begin position="139"/>
        <end position="157"/>
    </location>
</feature>
<feature type="transmembrane region" description="Helical" evidence="8">
    <location>
        <begin position="298"/>
        <end position="317"/>
    </location>
</feature>
<feature type="transmembrane region" description="Helical" evidence="8">
    <location>
        <begin position="75"/>
        <end position="104"/>
    </location>
</feature>
<comment type="caution">
    <text evidence="9">The sequence shown here is derived from an EMBL/GenBank/DDBJ whole genome shotgun (WGS) entry which is preliminary data.</text>
</comment>
<evidence type="ECO:0000256" key="5">
    <source>
        <dbReference type="ARBA" id="ARBA00022692"/>
    </source>
</evidence>
<dbReference type="PANTHER" id="PTHR33908:SF11">
    <property type="entry name" value="MEMBRANE PROTEIN"/>
    <property type="match status" value="1"/>
</dbReference>
<evidence type="ECO:0000256" key="3">
    <source>
        <dbReference type="ARBA" id="ARBA00022676"/>
    </source>
</evidence>
<dbReference type="AlphaFoldDB" id="A0A2H0BEU6"/>
<evidence type="ECO:0000313" key="9">
    <source>
        <dbReference type="EMBL" id="PIP56151.1"/>
    </source>
</evidence>
<feature type="transmembrane region" description="Helical" evidence="8">
    <location>
        <begin position="364"/>
        <end position="381"/>
    </location>
</feature>
<keyword evidence="4" id="KW-0808">Transferase</keyword>